<protein>
    <submittedName>
        <fullName evidence="1">DUF2255 family protein</fullName>
    </submittedName>
</protein>
<accession>A0ABW4D2D3</accession>
<dbReference type="Proteomes" id="UP001597189">
    <property type="component" value="Unassembled WGS sequence"/>
</dbReference>
<dbReference type="PIRSF" id="PIRSF028498">
    <property type="entry name" value="UCP028498"/>
    <property type="match status" value="1"/>
</dbReference>
<dbReference type="InterPro" id="IPR016888">
    <property type="entry name" value="UCP028498"/>
</dbReference>
<dbReference type="Pfam" id="PF10012">
    <property type="entry name" value="DUF2255"/>
    <property type="match status" value="1"/>
</dbReference>
<keyword evidence="2" id="KW-1185">Reference proteome</keyword>
<sequence>MQQQNKQESPACHWTQQRAQAFAVADDLRVSPFYSDGRTYGTPTWIWSVVVAGRLYARAWHGQQSSWYQAAVQQRGGRIHLSGHNFKVAFAAVTGDAQLLARIDAAYREKYAASAYLLPMLQARPRSATVEILPTN</sequence>
<reference evidence="2" key="1">
    <citation type="journal article" date="2019" name="Int. J. Syst. Evol. Microbiol.">
        <title>The Global Catalogue of Microorganisms (GCM) 10K type strain sequencing project: providing services to taxonomists for standard genome sequencing and annotation.</title>
        <authorList>
            <consortium name="The Broad Institute Genomics Platform"/>
            <consortium name="The Broad Institute Genome Sequencing Center for Infectious Disease"/>
            <person name="Wu L."/>
            <person name="Ma J."/>
        </authorList>
    </citation>
    <scope>NUCLEOTIDE SEQUENCE [LARGE SCALE GENOMIC DNA]</scope>
    <source>
        <strain evidence="2">CCM 8979</strain>
    </source>
</reference>
<dbReference type="EMBL" id="JBHTOD010000001">
    <property type="protein sequence ID" value="MFD1454283.1"/>
    <property type="molecule type" value="Genomic_DNA"/>
</dbReference>
<evidence type="ECO:0000313" key="2">
    <source>
        <dbReference type="Proteomes" id="UP001597189"/>
    </source>
</evidence>
<dbReference type="RefSeq" id="WP_203642487.1">
    <property type="nucleotide sequence ID" value="NZ_BOLN01000001.1"/>
</dbReference>
<proteinExistence type="predicted"/>
<organism evidence="1 2">
    <name type="scientific">Levilactobacillus lanxiensis</name>
    <dbReference type="NCBI Taxonomy" id="2799568"/>
    <lineage>
        <taxon>Bacteria</taxon>
        <taxon>Bacillati</taxon>
        <taxon>Bacillota</taxon>
        <taxon>Bacilli</taxon>
        <taxon>Lactobacillales</taxon>
        <taxon>Lactobacillaceae</taxon>
        <taxon>Levilactobacillus</taxon>
    </lineage>
</organism>
<comment type="caution">
    <text evidence="1">The sequence shown here is derived from an EMBL/GenBank/DDBJ whole genome shotgun (WGS) entry which is preliminary data.</text>
</comment>
<name>A0ABW4D2D3_9LACO</name>
<gene>
    <name evidence="1" type="ORF">ACFQ44_01150</name>
</gene>
<evidence type="ECO:0000313" key="1">
    <source>
        <dbReference type="EMBL" id="MFD1454283.1"/>
    </source>
</evidence>